<keyword evidence="3" id="KW-1185">Reference proteome</keyword>
<dbReference type="Gene3D" id="3.90.320.10">
    <property type="match status" value="1"/>
</dbReference>
<accession>A0A0M5KSV8</accession>
<organism evidence="2 3">
    <name type="scientific">Bartonella ancashensis</name>
    <dbReference type="NCBI Taxonomy" id="1318743"/>
    <lineage>
        <taxon>Bacteria</taxon>
        <taxon>Pseudomonadati</taxon>
        <taxon>Pseudomonadota</taxon>
        <taxon>Alphaproteobacteria</taxon>
        <taxon>Hyphomicrobiales</taxon>
        <taxon>Bartonellaceae</taxon>
        <taxon>Bartonella</taxon>
    </lineage>
</organism>
<dbReference type="KEGG" id="banc:PU02_1346"/>
<dbReference type="AlphaFoldDB" id="A0A0M5KSV8"/>
<gene>
    <name evidence="2" type="ORF">PU02_1346</name>
</gene>
<sequence>MLSFSKIKSQTTTNIVIEMTLAHPSGHKVSTDGEFPINGAGSKISIQSIGSTITYARRYLLGMLLNVASKDDDLDGNSLETVMPASPQQITEIKQLIKTTNANETRMLAFVKANSISEMSDHQAQIALNSLKDRQRIQSSQTPQQKWWRNMKQRTAEWFQARLGRVTASNIDYVVNRTVKGLPTSKYEDYKIKLITERLTGQINPSYETQAMQWGVEHEDEAIEEYSFIYDTHVTRCGFIPHPTFKMAGASPDGLIGKDGLIEIKCPQSTTHLRFFLNGDIKPEYLLQMQFQMACTGRKWCDFVSYDPRFTDQSARLRMKVQRINRDDEQIEHINKAVERFLTEIEQDIKQIGIRAA</sequence>
<dbReference type="EMBL" id="CP010401">
    <property type="protein sequence ID" value="ALE04160.1"/>
    <property type="molecule type" value="Genomic_DNA"/>
</dbReference>
<evidence type="ECO:0000313" key="2">
    <source>
        <dbReference type="EMBL" id="ALE04160.1"/>
    </source>
</evidence>
<dbReference type="InterPro" id="IPR051703">
    <property type="entry name" value="NF-kappa-B_Signaling_Reg"/>
</dbReference>
<dbReference type="Proteomes" id="UP000057213">
    <property type="component" value="Chromosome"/>
</dbReference>
<dbReference type="STRING" id="1318743.PU02_1346"/>
<dbReference type="InterPro" id="IPR019080">
    <property type="entry name" value="YqaJ_viral_recombinase"/>
</dbReference>
<dbReference type="InterPro" id="IPR011604">
    <property type="entry name" value="PDDEXK-like_dom_sf"/>
</dbReference>
<dbReference type="PANTHER" id="PTHR46609">
    <property type="entry name" value="EXONUCLEASE, PHAGE-TYPE/RECB, C-TERMINAL DOMAIN-CONTAINING PROTEIN"/>
    <property type="match status" value="1"/>
</dbReference>
<dbReference type="InterPro" id="IPR007499">
    <property type="entry name" value="ERF_bacteria_virus"/>
</dbReference>
<name>A0A0M5KSV8_9HYPH</name>
<dbReference type="Pfam" id="PF09588">
    <property type="entry name" value="YqaJ"/>
    <property type="match status" value="1"/>
</dbReference>
<dbReference type="InterPro" id="IPR017482">
    <property type="entry name" value="Lambda-type_endonuclease"/>
</dbReference>
<feature type="domain" description="YqaJ viral recombinase" evidence="1">
    <location>
        <begin position="157"/>
        <end position="298"/>
    </location>
</feature>
<evidence type="ECO:0000259" key="1">
    <source>
        <dbReference type="Pfam" id="PF09588"/>
    </source>
</evidence>
<dbReference type="PANTHER" id="PTHR46609:SF6">
    <property type="entry name" value="EXONUCLEASE, PHAGE-TYPE_RECB, C-TERMINAL DOMAIN-CONTAINING PROTEIN-RELATED"/>
    <property type="match status" value="1"/>
</dbReference>
<protein>
    <recommendedName>
        <fullName evidence="1">YqaJ viral recombinase domain-containing protein</fullName>
    </recommendedName>
</protein>
<evidence type="ECO:0000313" key="3">
    <source>
        <dbReference type="Proteomes" id="UP000057213"/>
    </source>
</evidence>
<dbReference type="Pfam" id="PF04404">
    <property type="entry name" value="ERF"/>
    <property type="match status" value="1"/>
</dbReference>
<dbReference type="PATRIC" id="fig|1318743.3.peg.1361"/>
<dbReference type="CDD" id="cd22343">
    <property type="entry name" value="PDDEXK_lambda_exonuclease-like"/>
    <property type="match status" value="1"/>
</dbReference>
<proteinExistence type="predicted"/>
<reference evidence="2 3" key="1">
    <citation type="journal article" date="2015" name="Genome Announc.">
        <title>Complete Genome Sequence of Bartonella ancashensis Strain 20.00, Isolated from the Blood of a Patient with Verruga Peruana.</title>
        <authorList>
            <person name="Hang J."/>
            <person name="Mullins K.E."/>
            <person name="Clifford R.J."/>
            <person name="Onmus-Leone F."/>
            <person name="Yang Y."/>
            <person name="Jiang J."/>
            <person name="Leguia M."/>
            <person name="Kasper M.R."/>
            <person name="Maguina C."/>
            <person name="Lesho E.P."/>
            <person name="Jarman R.G."/>
            <person name="Richards A.L."/>
            <person name="Blazes D."/>
        </authorList>
    </citation>
    <scope>NUCLEOTIDE SEQUENCE [LARGE SCALE GENOMIC DNA]</scope>
    <source>
        <strain evidence="2 3">20.00</strain>
    </source>
</reference>
<dbReference type="InterPro" id="IPR011335">
    <property type="entry name" value="Restrct_endonuc-II-like"/>
</dbReference>
<dbReference type="SUPFAM" id="SSF52980">
    <property type="entry name" value="Restriction endonuclease-like"/>
    <property type="match status" value="1"/>
</dbReference>
<dbReference type="NCBIfam" id="TIGR03033">
    <property type="entry name" value="phage_rel_nuc"/>
    <property type="match status" value="1"/>
</dbReference>